<dbReference type="RefSeq" id="WP_284913667.1">
    <property type="nucleotide sequence ID" value="NZ_CP126980.1"/>
</dbReference>
<keyword evidence="2" id="KW-1185">Reference proteome</keyword>
<protein>
    <submittedName>
        <fullName evidence="1">SUKH-3 domain-containing protein</fullName>
    </submittedName>
</protein>
<dbReference type="InterPro" id="IPR025850">
    <property type="entry name" value="SUKH-3"/>
</dbReference>
<evidence type="ECO:0000313" key="1">
    <source>
        <dbReference type="EMBL" id="WIM92461.1"/>
    </source>
</evidence>
<dbReference type="Pfam" id="PF14433">
    <property type="entry name" value="SUKH-3"/>
    <property type="match status" value="1"/>
</dbReference>
<proteinExistence type="predicted"/>
<organism evidence="1 2">
    <name type="scientific">Actinoplanes oblitus</name>
    <dbReference type="NCBI Taxonomy" id="3040509"/>
    <lineage>
        <taxon>Bacteria</taxon>
        <taxon>Bacillati</taxon>
        <taxon>Actinomycetota</taxon>
        <taxon>Actinomycetes</taxon>
        <taxon>Micromonosporales</taxon>
        <taxon>Micromonosporaceae</taxon>
        <taxon>Actinoplanes</taxon>
    </lineage>
</organism>
<dbReference type="EMBL" id="CP126980">
    <property type="protein sequence ID" value="WIM92461.1"/>
    <property type="molecule type" value="Genomic_DNA"/>
</dbReference>
<reference evidence="1 2" key="1">
    <citation type="submission" date="2023-06" db="EMBL/GenBank/DDBJ databases">
        <authorList>
            <person name="Yushchuk O."/>
            <person name="Binda E."/>
            <person name="Ruckert-Reed C."/>
            <person name="Fedorenko V."/>
            <person name="Kalinowski J."/>
            <person name="Marinelli F."/>
        </authorList>
    </citation>
    <scope>NUCLEOTIDE SEQUENCE [LARGE SCALE GENOMIC DNA]</scope>
    <source>
        <strain evidence="1 2">NRRL 3884</strain>
    </source>
</reference>
<accession>A0ABY8W5N9</accession>
<sequence>MRFPAPVEAVLRDAGWAAGRRVPEVAARVIRTVCAYTAGDGSRHTPFPAAERALTEFAGVYVDQDGPGVALRRAPFAIDPTMAVPTAATLAAFGRVLGVRLFPLGVEGTDDAILAIDERGRVFALDPAGEWHLGDDLDAALTTLITGTEPPRVADDGTWSPAP</sequence>
<name>A0ABY8W5N9_9ACTN</name>
<evidence type="ECO:0000313" key="2">
    <source>
        <dbReference type="Proteomes" id="UP001240150"/>
    </source>
</evidence>
<gene>
    <name evidence="1" type="ORF">ACTOB_004402</name>
</gene>
<dbReference type="Proteomes" id="UP001240150">
    <property type="component" value="Chromosome"/>
</dbReference>